<protein>
    <submittedName>
        <fullName evidence="2">Hydroxyacylglutathione hydrolase</fullName>
    </submittedName>
</protein>
<sequence length="299" mass="31425">MSPPRPGAPRWLAPGLRVVLAPNPGPMTLHGTNTYILGEGAVAVIDPGPDDPHHLAAILAALAPGESVSHIFVTHAHLDHSPLAGPLARATGAQVHAFGPPEAGRSPRMAALGTRIGGGEGVDTGFRPDICLPCGARIEGPGWWLRALHTPGHFSNHLCFESAVGTFSGDHVMGWASTLISPPDGDLSAYFTALDRLEALTSPRLFPGHGDPVEAPTARIAELRAHRQTRTAQILAALADGPASAEDLARRIYTDTPAALMGAATRNVLAHLLDLEEKDQIRAAGDPAPETRFTRLENL</sequence>
<dbReference type="AlphaFoldDB" id="A0A1N7MNG7"/>
<dbReference type="GO" id="GO:0016787">
    <property type="term" value="F:hydrolase activity"/>
    <property type="evidence" value="ECO:0007669"/>
    <property type="project" value="UniProtKB-KW"/>
</dbReference>
<dbReference type="RefSeq" id="WP_076367224.1">
    <property type="nucleotide sequence ID" value="NZ_FTOM01000008.1"/>
</dbReference>
<dbReference type="PANTHER" id="PTHR23131:SF0">
    <property type="entry name" value="ENDORIBONUCLEASE LACTB2"/>
    <property type="match status" value="1"/>
</dbReference>
<dbReference type="STRING" id="407234.SAMN05421795_108136"/>
<dbReference type="InterPro" id="IPR036388">
    <property type="entry name" value="WH-like_DNA-bd_sf"/>
</dbReference>
<dbReference type="InterPro" id="IPR050662">
    <property type="entry name" value="Sec-metab_biosynth-thioest"/>
</dbReference>
<dbReference type="InterPro" id="IPR036866">
    <property type="entry name" value="RibonucZ/Hydroxyglut_hydro"/>
</dbReference>
<dbReference type="Gene3D" id="1.10.10.10">
    <property type="entry name" value="Winged helix-like DNA-binding domain superfamily/Winged helix DNA-binding domain"/>
    <property type="match status" value="1"/>
</dbReference>
<dbReference type="Pfam" id="PF17778">
    <property type="entry name" value="WHD_BLACT"/>
    <property type="match status" value="1"/>
</dbReference>
<proteinExistence type="predicted"/>
<name>A0A1N7MNG7_9RHOB</name>
<evidence type="ECO:0000313" key="3">
    <source>
        <dbReference type="Proteomes" id="UP000186098"/>
    </source>
</evidence>
<dbReference type="InterPro" id="IPR041516">
    <property type="entry name" value="LACTB2_WH"/>
</dbReference>
<reference evidence="3" key="1">
    <citation type="submission" date="2017-01" db="EMBL/GenBank/DDBJ databases">
        <authorList>
            <person name="Varghese N."/>
            <person name="Submissions S."/>
        </authorList>
    </citation>
    <scope>NUCLEOTIDE SEQUENCE [LARGE SCALE GENOMIC DNA]</scope>
    <source>
        <strain evidence="3">DSM 18714</strain>
    </source>
</reference>
<dbReference type="Proteomes" id="UP000186098">
    <property type="component" value="Unassembled WGS sequence"/>
</dbReference>
<feature type="domain" description="Metallo-beta-lactamase" evidence="1">
    <location>
        <begin position="31"/>
        <end position="209"/>
    </location>
</feature>
<gene>
    <name evidence="2" type="ORF">SAMN05421795_108136</name>
</gene>
<keyword evidence="2" id="KW-0378">Hydrolase</keyword>
<dbReference type="Gene3D" id="3.60.15.10">
    <property type="entry name" value="Ribonuclease Z/Hydroxyacylglutathione hydrolase-like"/>
    <property type="match status" value="1"/>
</dbReference>
<organism evidence="2 3">
    <name type="scientific">Phaeovulum vinaykumarii</name>
    <dbReference type="NCBI Taxonomy" id="407234"/>
    <lineage>
        <taxon>Bacteria</taxon>
        <taxon>Pseudomonadati</taxon>
        <taxon>Pseudomonadota</taxon>
        <taxon>Alphaproteobacteria</taxon>
        <taxon>Rhodobacterales</taxon>
        <taxon>Paracoccaceae</taxon>
        <taxon>Phaeovulum</taxon>
    </lineage>
</organism>
<evidence type="ECO:0000313" key="2">
    <source>
        <dbReference type="EMBL" id="SIS87694.1"/>
    </source>
</evidence>
<dbReference type="CDD" id="cd16278">
    <property type="entry name" value="metallo-hydrolase-like_MBL-fold"/>
    <property type="match status" value="1"/>
</dbReference>
<dbReference type="InterPro" id="IPR001279">
    <property type="entry name" value="Metallo-B-lactamas"/>
</dbReference>
<dbReference type="EMBL" id="FTOM01000008">
    <property type="protein sequence ID" value="SIS87694.1"/>
    <property type="molecule type" value="Genomic_DNA"/>
</dbReference>
<dbReference type="SMART" id="SM00849">
    <property type="entry name" value="Lactamase_B"/>
    <property type="match status" value="1"/>
</dbReference>
<evidence type="ECO:0000259" key="1">
    <source>
        <dbReference type="SMART" id="SM00849"/>
    </source>
</evidence>
<dbReference type="SUPFAM" id="SSF56281">
    <property type="entry name" value="Metallo-hydrolase/oxidoreductase"/>
    <property type="match status" value="1"/>
</dbReference>
<accession>A0A1N7MNG7</accession>
<dbReference type="Pfam" id="PF00753">
    <property type="entry name" value="Lactamase_B"/>
    <property type="match status" value="1"/>
</dbReference>
<keyword evidence="3" id="KW-1185">Reference proteome</keyword>
<dbReference type="PANTHER" id="PTHR23131">
    <property type="entry name" value="ENDORIBONUCLEASE LACTB2"/>
    <property type="match status" value="1"/>
</dbReference>
<dbReference type="OrthoDB" id="9788263at2"/>